<dbReference type="EMBL" id="LAZR01037791">
    <property type="protein sequence ID" value="KKL21294.1"/>
    <property type="molecule type" value="Genomic_DNA"/>
</dbReference>
<evidence type="ECO:0000313" key="1">
    <source>
        <dbReference type="EMBL" id="KKL21294.1"/>
    </source>
</evidence>
<comment type="caution">
    <text evidence="1">The sequence shown here is derived from an EMBL/GenBank/DDBJ whole genome shotgun (WGS) entry which is preliminary data.</text>
</comment>
<proteinExistence type="predicted"/>
<protein>
    <submittedName>
        <fullName evidence="1">Uncharacterized protein</fullName>
    </submittedName>
</protein>
<sequence>QNTFVEFGLSTDFPYVGAVTAIVEDTEVVTAGNASTTVIITECRW</sequence>
<feature type="non-terminal residue" evidence="1">
    <location>
        <position position="1"/>
    </location>
</feature>
<reference evidence="1" key="1">
    <citation type="journal article" date="2015" name="Nature">
        <title>Complex archaea that bridge the gap between prokaryotes and eukaryotes.</title>
        <authorList>
            <person name="Spang A."/>
            <person name="Saw J.H."/>
            <person name="Jorgensen S.L."/>
            <person name="Zaremba-Niedzwiedzka K."/>
            <person name="Martijn J."/>
            <person name="Lind A.E."/>
            <person name="van Eijk R."/>
            <person name="Schleper C."/>
            <person name="Guy L."/>
            <person name="Ettema T.J."/>
        </authorList>
    </citation>
    <scope>NUCLEOTIDE SEQUENCE</scope>
</reference>
<gene>
    <name evidence="1" type="ORF">LCGC14_2446910</name>
</gene>
<name>A0A0F9BHF5_9ZZZZ</name>
<dbReference type="AlphaFoldDB" id="A0A0F9BHF5"/>
<accession>A0A0F9BHF5</accession>
<organism evidence="1">
    <name type="scientific">marine sediment metagenome</name>
    <dbReference type="NCBI Taxonomy" id="412755"/>
    <lineage>
        <taxon>unclassified sequences</taxon>
        <taxon>metagenomes</taxon>
        <taxon>ecological metagenomes</taxon>
    </lineage>
</organism>